<dbReference type="Proteomes" id="UP001455088">
    <property type="component" value="Unassembled WGS sequence"/>
</dbReference>
<evidence type="ECO:0000256" key="2">
    <source>
        <dbReference type="SAM" id="SignalP"/>
    </source>
</evidence>
<accession>A0ABU9JKY1</accession>
<evidence type="ECO:0000313" key="5">
    <source>
        <dbReference type="Proteomes" id="UP001455088"/>
    </source>
</evidence>
<sequence>MKMSMVACALALLMAVVASSCSSADDEMYQHFRCAKAATLLERETEAQNAMVRSYKAAKALGEPNARYFMMLGQRFQDDVPLYKYTAGGQVQLLTSVYKERRCQKMYEPMTRDEETEMARVLGIEAPGEANARSSVIGEPMAPPPPPPPPPAPAPPEPEAPVAAAPAAEEAAVGTEPDMAQAAAQAAYFASEPAGDVPVRAVAEAPPTGNAFTPSFDCARASTEVEHLICGDASLSVMDTRMAGAYRKALPCGGEGLRAEQREWIRYKRNACRDGECLADAYTVRTAELGDRCH</sequence>
<evidence type="ECO:0000313" key="4">
    <source>
        <dbReference type="EMBL" id="MEL3953497.1"/>
    </source>
</evidence>
<gene>
    <name evidence="4" type="ORF">AAE039_07975</name>
</gene>
<protein>
    <submittedName>
        <fullName evidence="4">Lysozyme inhibitor LprI family protein</fullName>
    </submittedName>
</protein>
<feature type="signal peptide" evidence="2">
    <location>
        <begin position="1"/>
        <end position="24"/>
    </location>
</feature>
<dbReference type="EMBL" id="JBBYHY010000004">
    <property type="protein sequence ID" value="MEL3953497.1"/>
    <property type="molecule type" value="Genomic_DNA"/>
</dbReference>
<evidence type="ECO:0000256" key="1">
    <source>
        <dbReference type="SAM" id="MobiDB-lite"/>
    </source>
</evidence>
<keyword evidence="5" id="KW-1185">Reference proteome</keyword>
<keyword evidence="2" id="KW-0732">Signal</keyword>
<feature type="region of interest" description="Disordered" evidence="1">
    <location>
        <begin position="135"/>
        <end position="168"/>
    </location>
</feature>
<feature type="compositionally biased region" description="Pro residues" evidence="1">
    <location>
        <begin position="141"/>
        <end position="159"/>
    </location>
</feature>
<dbReference type="RefSeq" id="WP_341986843.1">
    <property type="nucleotide sequence ID" value="NZ_JBBYHY010000004.1"/>
</dbReference>
<feature type="chain" id="PRO_5046749001" evidence="2">
    <location>
        <begin position="25"/>
        <end position="294"/>
    </location>
</feature>
<dbReference type="InterPro" id="IPR052755">
    <property type="entry name" value="Lysozyme_Inhibitor_LprI"/>
</dbReference>
<proteinExistence type="predicted"/>
<dbReference type="PANTHER" id="PTHR37549">
    <property type="entry name" value="LIPOPROTEIN LPRI"/>
    <property type="match status" value="1"/>
</dbReference>
<feature type="domain" description="Lysozyme inhibitor LprI-like N-terminal" evidence="3">
    <location>
        <begin position="218"/>
        <end position="289"/>
    </location>
</feature>
<dbReference type="InterPro" id="IPR009739">
    <property type="entry name" value="LprI-like_N"/>
</dbReference>
<dbReference type="Pfam" id="PF07007">
    <property type="entry name" value="LprI"/>
    <property type="match status" value="1"/>
</dbReference>
<dbReference type="PROSITE" id="PS51257">
    <property type="entry name" value="PROKAR_LIPOPROTEIN"/>
    <property type="match status" value="1"/>
</dbReference>
<name>A0ABU9JKY1_9GAMM</name>
<dbReference type="PANTHER" id="PTHR37549:SF1">
    <property type="entry name" value="LIPOPROTEIN LPRI"/>
    <property type="match status" value="1"/>
</dbReference>
<reference evidence="4 5" key="1">
    <citation type="submission" date="2024-04" db="EMBL/GenBank/DDBJ databases">
        <title>Bacterial endophytes with biocontrol capabilities against important plant pathogens.</title>
        <authorList>
            <person name="Alayande K.A."/>
        </authorList>
    </citation>
    <scope>NUCLEOTIDE SEQUENCE [LARGE SCALE GENOMIC DNA]</scope>
    <source>
        <strain evidence="4 5">KV22</strain>
    </source>
</reference>
<organism evidence="4 5">
    <name type="scientific">Stenotrophomonas bentonitica</name>
    <dbReference type="NCBI Taxonomy" id="1450134"/>
    <lineage>
        <taxon>Bacteria</taxon>
        <taxon>Pseudomonadati</taxon>
        <taxon>Pseudomonadota</taxon>
        <taxon>Gammaproteobacteria</taxon>
        <taxon>Lysobacterales</taxon>
        <taxon>Lysobacteraceae</taxon>
        <taxon>Stenotrophomonas</taxon>
    </lineage>
</organism>
<evidence type="ECO:0000259" key="3">
    <source>
        <dbReference type="Pfam" id="PF07007"/>
    </source>
</evidence>
<comment type="caution">
    <text evidence="4">The sequence shown here is derived from an EMBL/GenBank/DDBJ whole genome shotgun (WGS) entry which is preliminary data.</text>
</comment>